<gene>
    <name evidence="1" type="ORF">C0V70_16415</name>
</gene>
<evidence type="ECO:0000313" key="1">
    <source>
        <dbReference type="EMBL" id="AUN99661.1"/>
    </source>
</evidence>
<dbReference type="KEGG" id="bsto:C0V70_16415"/>
<sequence>MKTLALLFFTLFTTSSFAGVVNLGVGETITIQANTQTVVTCGLDGSKCATPIKNLKSQLDYCKTSQSNSVEDCLVEYWPKFKRGYASCVDEAFQTCLNFCKSDPFGLDCLELCK</sequence>
<dbReference type="RefSeq" id="WP_102244952.1">
    <property type="nucleotide sequence ID" value="NZ_CP025704.1"/>
</dbReference>
<evidence type="ECO:0000313" key="2">
    <source>
        <dbReference type="Proteomes" id="UP000235584"/>
    </source>
</evidence>
<keyword evidence="2" id="KW-1185">Reference proteome</keyword>
<accession>A0A2K9NVW8</accession>
<dbReference type="EMBL" id="CP025704">
    <property type="protein sequence ID" value="AUN99661.1"/>
    <property type="molecule type" value="Genomic_DNA"/>
</dbReference>
<proteinExistence type="predicted"/>
<dbReference type="AlphaFoldDB" id="A0A2K9NVW8"/>
<reference evidence="1 2" key="1">
    <citation type="submission" date="2018-01" db="EMBL/GenBank/DDBJ databases">
        <title>Complete genome sequence of Bacteriovorax stolpii DSM12778.</title>
        <authorList>
            <person name="Tang B."/>
            <person name="Chang J."/>
        </authorList>
    </citation>
    <scope>NUCLEOTIDE SEQUENCE [LARGE SCALE GENOMIC DNA]</scope>
    <source>
        <strain evidence="1 2">DSM 12778</strain>
    </source>
</reference>
<dbReference type="Proteomes" id="UP000235584">
    <property type="component" value="Chromosome"/>
</dbReference>
<organism evidence="1 2">
    <name type="scientific">Bacteriovorax stolpii</name>
    <name type="common">Bdellovibrio stolpii</name>
    <dbReference type="NCBI Taxonomy" id="960"/>
    <lineage>
        <taxon>Bacteria</taxon>
        <taxon>Pseudomonadati</taxon>
        <taxon>Bdellovibrionota</taxon>
        <taxon>Bacteriovoracia</taxon>
        <taxon>Bacteriovoracales</taxon>
        <taxon>Bacteriovoracaceae</taxon>
        <taxon>Bacteriovorax</taxon>
    </lineage>
</organism>
<protein>
    <submittedName>
        <fullName evidence="1">Uncharacterized protein</fullName>
    </submittedName>
</protein>
<name>A0A2K9NVW8_BACTC</name>